<gene>
    <name evidence="2" type="ORF">JMJ58_23410</name>
</gene>
<dbReference type="KEGG" id="hsal:JMJ58_23410"/>
<feature type="domain" description="UspA" evidence="1">
    <location>
        <begin position="2"/>
        <end position="150"/>
    </location>
</feature>
<keyword evidence="2" id="KW-0614">Plasmid</keyword>
<dbReference type="OrthoDB" id="342236at2157"/>
<dbReference type="Proteomes" id="UP000637819">
    <property type="component" value="Plasmid pHTS280.6"/>
</dbReference>
<dbReference type="InterPro" id="IPR006016">
    <property type="entry name" value="UspA"/>
</dbReference>
<dbReference type="InterPro" id="IPR014729">
    <property type="entry name" value="Rossmann-like_a/b/a_fold"/>
</dbReference>
<reference evidence="2 3" key="1">
    <citation type="submission" date="2021-01" db="EMBL/GenBank/DDBJ databases">
        <title>Genome Sequence and Methylation Pattern of Haloterrigena salifodinae BOL5-1, An Extremely Halophilic Archaeon from a Bolivian Salt Mine.</title>
        <authorList>
            <person name="DasSarma P."/>
            <person name="Anton B.P."/>
            <person name="DasSarma S.L."/>
            <person name="von Ehrenheim H.A.L."/>
            <person name="Martinez F.L."/>
            <person name="Guzman D."/>
            <person name="Roberts R.J."/>
            <person name="DasSarma S."/>
        </authorList>
    </citation>
    <scope>NUCLEOTIDE SEQUENCE [LARGE SCALE GENOMIC DNA]</scope>
    <source>
        <strain evidence="2 3">BOL5-1</strain>
        <plasmid evidence="2 3">pHTS280.6</plasmid>
    </source>
</reference>
<accession>A0A8T8E912</accession>
<dbReference type="GeneID" id="62878140"/>
<evidence type="ECO:0000259" key="1">
    <source>
        <dbReference type="Pfam" id="PF00582"/>
    </source>
</evidence>
<geneLocation type="plasmid" evidence="2 3">
    <name>pHTS280.6</name>
</geneLocation>
<protein>
    <submittedName>
        <fullName evidence="2">Universal stress protein</fullName>
    </submittedName>
</protein>
<dbReference type="RefSeq" id="WP_204749851.1">
    <property type="nucleotide sequence ID" value="NZ_CP069192.1"/>
</dbReference>
<dbReference type="Gene3D" id="3.40.50.620">
    <property type="entry name" value="HUPs"/>
    <property type="match status" value="1"/>
</dbReference>
<keyword evidence="3" id="KW-1185">Reference proteome</keyword>
<dbReference type="AlphaFoldDB" id="A0A8T8E912"/>
<dbReference type="SUPFAM" id="SSF52402">
    <property type="entry name" value="Adenine nucleotide alpha hydrolases-like"/>
    <property type="match status" value="1"/>
</dbReference>
<dbReference type="EMBL" id="CP069192">
    <property type="protein sequence ID" value="QRV17936.1"/>
    <property type="molecule type" value="Genomic_DNA"/>
</dbReference>
<proteinExistence type="predicted"/>
<evidence type="ECO:0000313" key="2">
    <source>
        <dbReference type="EMBL" id="QRV17936.1"/>
    </source>
</evidence>
<organism evidence="2 3">
    <name type="scientific">Haloterrigena salifodinae</name>
    <dbReference type="NCBI Taxonomy" id="2675099"/>
    <lineage>
        <taxon>Archaea</taxon>
        <taxon>Methanobacteriati</taxon>
        <taxon>Methanobacteriota</taxon>
        <taxon>Stenosarchaea group</taxon>
        <taxon>Halobacteria</taxon>
        <taxon>Halobacteriales</taxon>
        <taxon>Natrialbaceae</taxon>
        <taxon>Haloterrigena</taxon>
    </lineage>
</organism>
<dbReference type="Pfam" id="PF00582">
    <property type="entry name" value="Usp"/>
    <property type="match status" value="1"/>
</dbReference>
<evidence type="ECO:0000313" key="3">
    <source>
        <dbReference type="Proteomes" id="UP000637819"/>
    </source>
</evidence>
<name>A0A8T8E912_9EURY</name>
<sequence length="154" mass="16863">MDHALVVIDDTDAHRELLAEAGQLAHDTGAKLTVLAWITPDQVNETADNLEVIEQMEGTSYSEPDSSSTAEQFAQQIAEKVFDSFDESVEYATDGIVVEESERADEVIATAEDLGSDHLFVVGRRRSPTGKALFGDFAQRILLNFDGTVTIKMD</sequence>
<dbReference type="CDD" id="cd00293">
    <property type="entry name" value="USP-like"/>
    <property type="match status" value="1"/>
</dbReference>